<comment type="caution">
    <text evidence="1">The sequence shown here is derived from an EMBL/GenBank/DDBJ whole genome shotgun (WGS) entry which is preliminary data.</text>
</comment>
<evidence type="ECO:0008006" key="3">
    <source>
        <dbReference type="Google" id="ProtNLM"/>
    </source>
</evidence>
<dbReference type="InterPro" id="IPR010360">
    <property type="entry name" value="DUF956"/>
</dbReference>
<reference evidence="1 2" key="1">
    <citation type="journal article" date="2015" name="Genome Announc.">
        <title>Expanding the biotechnology potential of lactobacilli through comparative genomics of 213 strains and associated genera.</title>
        <authorList>
            <person name="Sun Z."/>
            <person name="Harris H.M."/>
            <person name="McCann A."/>
            <person name="Guo C."/>
            <person name="Argimon S."/>
            <person name="Zhang W."/>
            <person name="Yang X."/>
            <person name="Jeffery I.B."/>
            <person name="Cooney J.C."/>
            <person name="Kagawa T.F."/>
            <person name="Liu W."/>
            <person name="Song Y."/>
            <person name="Salvetti E."/>
            <person name="Wrobel A."/>
            <person name="Rasinkangas P."/>
            <person name="Parkhill J."/>
            <person name="Rea M.C."/>
            <person name="O'Sullivan O."/>
            <person name="Ritari J."/>
            <person name="Douillard F.P."/>
            <person name="Paul Ross R."/>
            <person name="Yang R."/>
            <person name="Briner A.E."/>
            <person name="Felis G.E."/>
            <person name="de Vos W.M."/>
            <person name="Barrangou R."/>
            <person name="Klaenhammer T.R."/>
            <person name="Caufield P.W."/>
            <person name="Cui Y."/>
            <person name="Zhang H."/>
            <person name="O'Toole P.W."/>
        </authorList>
    </citation>
    <scope>NUCLEOTIDE SEQUENCE [LARGE SCALE GENOMIC DNA]</scope>
    <source>
        <strain evidence="1 2">DSM 22698</strain>
    </source>
</reference>
<sequence length="117" mass="13224">MVSASDPKPGFLILGDGGLEFRADSGHGYIMIPWANIKRVRAQVYMKTHIRGFFIDVDDGRSFNFVASKAVEALRIMRDHLGSAKLVKAATLTGTMNKRFHNLWQNVTKRFGRKENK</sequence>
<dbReference type="Pfam" id="PF06115">
    <property type="entry name" value="DUF956"/>
    <property type="match status" value="1"/>
</dbReference>
<name>A0A0R2CFI4_9LACO</name>
<accession>A0A0R2CFI4</accession>
<evidence type="ECO:0000313" key="1">
    <source>
        <dbReference type="EMBL" id="KRM87193.1"/>
    </source>
</evidence>
<organism evidence="1 2">
    <name type="scientific">Lacticaseibacillus thailandensis DSM 22698 = JCM 13996</name>
    <dbReference type="NCBI Taxonomy" id="1423810"/>
    <lineage>
        <taxon>Bacteria</taxon>
        <taxon>Bacillati</taxon>
        <taxon>Bacillota</taxon>
        <taxon>Bacilli</taxon>
        <taxon>Lactobacillales</taxon>
        <taxon>Lactobacillaceae</taxon>
        <taxon>Lacticaseibacillus</taxon>
    </lineage>
</organism>
<dbReference type="PATRIC" id="fig|1423810.4.peg.1383"/>
<proteinExistence type="predicted"/>
<dbReference type="STRING" id="1423810.FD19_GL001347"/>
<dbReference type="EMBL" id="AYZK01000003">
    <property type="protein sequence ID" value="KRM87193.1"/>
    <property type="molecule type" value="Genomic_DNA"/>
</dbReference>
<protein>
    <recommendedName>
        <fullName evidence="3">DUF956 family protein</fullName>
    </recommendedName>
</protein>
<dbReference type="AlphaFoldDB" id="A0A0R2CFI4"/>
<evidence type="ECO:0000313" key="2">
    <source>
        <dbReference type="Proteomes" id="UP000051789"/>
    </source>
</evidence>
<dbReference type="Proteomes" id="UP000051789">
    <property type="component" value="Unassembled WGS sequence"/>
</dbReference>
<gene>
    <name evidence="1" type="ORF">FD19_GL001347</name>
</gene>
<keyword evidence="2" id="KW-1185">Reference proteome</keyword>